<protein>
    <submittedName>
        <fullName evidence="1">Basic helix-loop-helix (BHLH) DNA-bindingsuperfamily protein</fullName>
    </submittedName>
</protein>
<dbReference type="AlphaFoldDB" id="A0A5A7P2N1"/>
<reference evidence="2" key="1">
    <citation type="journal article" date="2019" name="Curr. Biol.">
        <title>Genome Sequence of Striga asiatica Provides Insight into the Evolution of Plant Parasitism.</title>
        <authorList>
            <person name="Yoshida S."/>
            <person name="Kim S."/>
            <person name="Wafula E.K."/>
            <person name="Tanskanen J."/>
            <person name="Kim Y.M."/>
            <person name="Honaas L."/>
            <person name="Yang Z."/>
            <person name="Spallek T."/>
            <person name="Conn C.E."/>
            <person name="Ichihashi Y."/>
            <person name="Cheong K."/>
            <person name="Cui S."/>
            <person name="Der J.P."/>
            <person name="Gundlach H."/>
            <person name="Jiao Y."/>
            <person name="Hori C."/>
            <person name="Ishida J.K."/>
            <person name="Kasahara H."/>
            <person name="Kiba T."/>
            <person name="Kim M.S."/>
            <person name="Koo N."/>
            <person name="Laohavisit A."/>
            <person name="Lee Y.H."/>
            <person name="Lumba S."/>
            <person name="McCourt P."/>
            <person name="Mortimer J.C."/>
            <person name="Mutuku J.M."/>
            <person name="Nomura T."/>
            <person name="Sasaki-Sekimoto Y."/>
            <person name="Seto Y."/>
            <person name="Wang Y."/>
            <person name="Wakatake T."/>
            <person name="Sakakibara H."/>
            <person name="Demura T."/>
            <person name="Yamaguchi S."/>
            <person name="Yoneyama K."/>
            <person name="Manabe R.I."/>
            <person name="Nelson D.C."/>
            <person name="Schulman A.H."/>
            <person name="Timko M.P."/>
            <person name="dePamphilis C.W."/>
            <person name="Choi D."/>
            <person name="Shirasu K."/>
        </authorList>
    </citation>
    <scope>NUCLEOTIDE SEQUENCE [LARGE SCALE GENOMIC DNA]</scope>
    <source>
        <strain evidence="2">cv. UVA1</strain>
    </source>
</reference>
<accession>A0A5A7P2N1</accession>
<dbReference type="Proteomes" id="UP000325081">
    <property type="component" value="Unassembled WGS sequence"/>
</dbReference>
<dbReference type="GO" id="GO:0003677">
    <property type="term" value="F:DNA binding"/>
    <property type="evidence" value="ECO:0007669"/>
    <property type="project" value="UniProtKB-KW"/>
</dbReference>
<evidence type="ECO:0000313" key="2">
    <source>
        <dbReference type="Proteomes" id="UP000325081"/>
    </source>
</evidence>
<keyword evidence="1" id="KW-0238">DNA-binding</keyword>
<keyword evidence="2" id="KW-1185">Reference proteome</keyword>
<evidence type="ECO:0000313" key="1">
    <source>
        <dbReference type="EMBL" id="GER27012.1"/>
    </source>
</evidence>
<dbReference type="EMBL" id="BKCP01001447">
    <property type="protein sequence ID" value="GER27012.1"/>
    <property type="molecule type" value="Genomic_DNA"/>
</dbReference>
<name>A0A5A7P2N1_STRAF</name>
<proteinExistence type="predicted"/>
<comment type="caution">
    <text evidence="1">The sequence shown here is derived from an EMBL/GenBank/DDBJ whole genome shotgun (WGS) entry which is preliminary data.</text>
</comment>
<organism evidence="1 2">
    <name type="scientific">Striga asiatica</name>
    <name type="common">Asiatic witchweed</name>
    <name type="synonym">Buchnera asiatica</name>
    <dbReference type="NCBI Taxonomy" id="4170"/>
    <lineage>
        <taxon>Eukaryota</taxon>
        <taxon>Viridiplantae</taxon>
        <taxon>Streptophyta</taxon>
        <taxon>Embryophyta</taxon>
        <taxon>Tracheophyta</taxon>
        <taxon>Spermatophyta</taxon>
        <taxon>Magnoliopsida</taxon>
        <taxon>eudicotyledons</taxon>
        <taxon>Gunneridae</taxon>
        <taxon>Pentapetalae</taxon>
        <taxon>asterids</taxon>
        <taxon>lamiids</taxon>
        <taxon>Lamiales</taxon>
        <taxon>Orobanchaceae</taxon>
        <taxon>Buchnereae</taxon>
        <taxon>Striga</taxon>
    </lineage>
</organism>
<gene>
    <name evidence="1" type="ORF">STAS_02691</name>
</gene>
<sequence length="164" mass="17223">MVPPAVALLQTLGVHGGVCRGSRGGEDGPSLLFLSAKPVVVGSEACDRAFGSKSSLVLRWTGLTAVGAGSFGGIGSRGRFGAGASWLAGLSERLMGGASGREVHPDSSPSRHAPLLVTCRPPRRPLQLHEETEDEYEEPLPLANLPNQPMKFLWVHLSLGLHTP</sequence>